<organism evidence="3 4">
    <name type="scientific">Streptomyces griseorubiginosus</name>
    <dbReference type="NCBI Taxonomy" id="67304"/>
    <lineage>
        <taxon>Bacteria</taxon>
        <taxon>Bacillati</taxon>
        <taxon>Actinomycetota</taxon>
        <taxon>Actinomycetes</taxon>
        <taxon>Kitasatosporales</taxon>
        <taxon>Streptomycetaceae</taxon>
        <taxon>Streptomyces</taxon>
    </lineage>
</organism>
<feature type="region of interest" description="Disordered" evidence="1">
    <location>
        <begin position="1"/>
        <end position="575"/>
    </location>
</feature>
<feature type="compositionally biased region" description="Pro residues" evidence="1">
    <location>
        <begin position="204"/>
        <end position="228"/>
    </location>
</feature>
<feature type="compositionally biased region" description="Pro residues" evidence="1">
    <location>
        <begin position="476"/>
        <end position="490"/>
    </location>
</feature>
<feature type="compositionally biased region" description="Low complexity" evidence="1">
    <location>
        <begin position="417"/>
        <end position="427"/>
    </location>
</feature>
<dbReference type="AlphaFoldDB" id="A0AAI8KYE0"/>
<feature type="domain" description="PPM-type phosphatase" evidence="2">
    <location>
        <begin position="604"/>
        <end position="838"/>
    </location>
</feature>
<gene>
    <name evidence="3" type="ORF">DWG14_01906</name>
</gene>
<evidence type="ECO:0000313" key="4">
    <source>
        <dbReference type="Proteomes" id="UP000265765"/>
    </source>
</evidence>
<dbReference type="RefSeq" id="WP_342781915.1">
    <property type="nucleotide sequence ID" value="NZ_CP032427.1"/>
</dbReference>
<dbReference type="EMBL" id="CP032427">
    <property type="protein sequence ID" value="AYC37688.1"/>
    <property type="molecule type" value="Genomic_DNA"/>
</dbReference>
<name>A0AAI8KYE0_9ACTN</name>
<evidence type="ECO:0000313" key="3">
    <source>
        <dbReference type="EMBL" id="AYC37688.1"/>
    </source>
</evidence>
<dbReference type="Pfam" id="PF13672">
    <property type="entry name" value="PP2C_2"/>
    <property type="match status" value="1"/>
</dbReference>
<evidence type="ECO:0000256" key="1">
    <source>
        <dbReference type="SAM" id="MobiDB-lite"/>
    </source>
</evidence>
<feature type="compositionally biased region" description="Basic and acidic residues" evidence="1">
    <location>
        <begin position="389"/>
        <end position="400"/>
    </location>
</feature>
<feature type="compositionally biased region" description="Gly residues" evidence="1">
    <location>
        <begin position="258"/>
        <end position="281"/>
    </location>
</feature>
<dbReference type="GeneID" id="91287493"/>
<accession>A0AAI8KYE0</accession>
<dbReference type="Proteomes" id="UP000265765">
    <property type="component" value="Chromosome"/>
</dbReference>
<protein>
    <recommendedName>
        <fullName evidence="2">PPM-type phosphatase domain-containing protein</fullName>
    </recommendedName>
</protein>
<sequence>MSQQGGRPTGHEDDWWGQLYDSTDDTGPAPAPDTLDDRFASAAGAVEDGGAGAAGPSAQSAGGVPAPRFPEPGVAERGFSESGVAGSGFSGAGVTESGFPEPGVAESGFSGSGVEPGATAPGFSEPGDVPPRTSSGRDPGRHPRSPQSPPGTAQGPVAFPPGPTPPGFDERGPSDLPPSPPGGRTSTETPPVTNIPASRRPPDVPRPPTAAPPPPTAPPRPATPPPLPEDGDWGARGNGGAVRGSGRDGASQGAAGRVPGGGGGRSESGPGFGRPGAGDVGAGAAPGDNRPVPYDPGDSGEVGSSAGTEPRAGDSGTDSRTGDSGADPRTGDPGPDPRRGDPGPDPRRGDPGVGQDPRRGDPDAGSVCPGGTGDASSQAGPHHPGTPAAHRDEPTHRAEGDWWATPAPGAPQPAAPTAPTGPGSTQPNPTPEPPDQVGDATSGAGASPQRGETTADRHPEPGPHPAPNASSAPGPTADPAPGAHPPPVPDRPSAAPHVTSPPSPTPDPAPGAHPPPVPDRPSAAPDLTSPPPPTPDPLRTATRVDLPTLPPAPVGFVGSGPPTYDAEPTALPPADPDELHDLVADTVLDGAKYGACTLRAVSVRGDSARFRGEPRRDSLLTARFGTGDQALVLVAMATGARATPGAHRAAAEACQWIARAVGRSHARLAQDIGAARRGDLKSGLHRLTDRSLGRLRASAAEQGVDPEEYAATLRCLLLPADPDCRVRVFFGVGDGGLFRLRDGEWHDIEPLVSDVTGEPVVGFGSLPSETPDGDRLTMDLGIPTPPSPYEPAPEPPRAPFRFRASVARPGDTLLMCTGGLAEPLRGEPELCEYLTGRWSGPPPGLAAFLADSQVRVKGYADDRTAAAVWEA</sequence>
<reference evidence="3 4" key="1">
    <citation type="submission" date="2018-09" db="EMBL/GenBank/DDBJ databases">
        <title>Production of Trimethoprim by Streptomyces sp. 3E-1.</title>
        <authorList>
            <person name="Kang H.J."/>
            <person name="Kim S.B."/>
        </authorList>
    </citation>
    <scope>NUCLEOTIDE SEQUENCE [LARGE SCALE GENOMIC DNA]</scope>
    <source>
        <strain evidence="3 4">3E-1</strain>
    </source>
</reference>
<dbReference type="KEGG" id="sge:DWG14_01906"/>
<feature type="compositionally biased region" description="Basic and acidic residues" evidence="1">
    <location>
        <begin position="335"/>
        <end position="362"/>
    </location>
</feature>
<feature type="compositionally biased region" description="Gly residues" evidence="1">
    <location>
        <begin position="234"/>
        <end position="243"/>
    </location>
</feature>
<dbReference type="InterPro" id="IPR001932">
    <property type="entry name" value="PPM-type_phosphatase-like_dom"/>
</dbReference>
<dbReference type="PRINTS" id="PR01217">
    <property type="entry name" value="PRICHEXTENSN"/>
</dbReference>
<proteinExistence type="predicted"/>
<feature type="compositionally biased region" description="Pro residues" evidence="1">
    <location>
        <begin position="499"/>
        <end position="519"/>
    </location>
</feature>
<evidence type="ECO:0000259" key="2">
    <source>
        <dbReference type="Pfam" id="PF13672"/>
    </source>
</evidence>
<feature type="compositionally biased region" description="Low complexity" evidence="1">
    <location>
        <begin position="54"/>
        <end position="66"/>
    </location>
</feature>